<dbReference type="Proteomes" id="UP000265520">
    <property type="component" value="Unassembled WGS sequence"/>
</dbReference>
<proteinExistence type="predicted"/>
<sequence>ESDVTASGTIKSDHIVDGTINASETLGLDKPRSAENLGKDDAHPTVDDTTVADASTMADVNPTVDSVQKVGSETHAEQD</sequence>
<feature type="compositionally biased region" description="Polar residues" evidence="1">
    <location>
        <begin position="1"/>
        <end position="10"/>
    </location>
</feature>
<feature type="region of interest" description="Disordered" evidence="1">
    <location>
        <begin position="1"/>
        <end position="79"/>
    </location>
</feature>
<keyword evidence="3" id="KW-1185">Reference proteome</keyword>
<feature type="compositionally biased region" description="Low complexity" evidence="1">
    <location>
        <begin position="47"/>
        <end position="60"/>
    </location>
</feature>
<name>A0A392UHJ9_9FABA</name>
<dbReference type="EMBL" id="LXQA010831066">
    <property type="protein sequence ID" value="MCI73083.1"/>
    <property type="molecule type" value="Genomic_DNA"/>
</dbReference>
<accession>A0A392UHJ9</accession>
<evidence type="ECO:0000256" key="1">
    <source>
        <dbReference type="SAM" id="MobiDB-lite"/>
    </source>
</evidence>
<feature type="compositionally biased region" description="Basic and acidic residues" evidence="1">
    <location>
        <begin position="27"/>
        <end position="46"/>
    </location>
</feature>
<evidence type="ECO:0000313" key="2">
    <source>
        <dbReference type="EMBL" id="MCI73083.1"/>
    </source>
</evidence>
<feature type="non-terminal residue" evidence="2">
    <location>
        <position position="79"/>
    </location>
</feature>
<organism evidence="2 3">
    <name type="scientific">Trifolium medium</name>
    <dbReference type="NCBI Taxonomy" id="97028"/>
    <lineage>
        <taxon>Eukaryota</taxon>
        <taxon>Viridiplantae</taxon>
        <taxon>Streptophyta</taxon>
        <taxon>Embryophyta</taxon>
        <taxon>Tracheophyta</taxon>
        <taxon>Spermatophyta</taxon>
        <taxon>Magnoliopsida</taxon>
        <taxon>eudicotyledons</taxon>
        <taxon>Gunneridae</taxon>
        <taxon>Pentapetalae</taxon>
        <taxon>rosids</taxon>
        <taxon>fabids</taxon>
        <taxon>Fabales</taxon>
        <taxon>Fabaceae</taxon>
        <taxon>Papilionoideae</taxon>
        <taxon>50 kb inversion clade</taxon>
        <taxon>NPAAA clade</taxon>
        <taxon>Hologalegina</taxon>
        <taxon>IRL clade</taxon>
        <taxon>Trifolieae</taxon>
        <taxon>Trifolium</taxon>
    </lineage>
</organism>
<dbReference type="AlphaFoldDB" id="A0A392UHJ9"/>
<protein>
    <submittedName>
        <fullName evidence="2">Uncharacterized protein</fullName>
    </submittedName>
</protein>
<comment type="caution">
    <text evidence="2">The sequence shown here is derived from an EMBL/GenBank/DDBJ whole genome shotgun (WGS) entry which is preliminary data.</text>
</comment>
<reference evidence="2 3" key="1">
    <citation type="journal article" date="2018" name="Front. Plant Sci.">
        <title>Red Clover (Trifolium pratense) and Zigzag Clover (T. medium) - A Picture of Genomic Similarities and Differences.</title>
        <authorList>
            <person name="Dluhosova J."/>
            <person name="Istvanek J."/>
            <person name="Nedelnik J."/>
            <person name="Repkova J."/>
        </authorList>
    </citation>
    <scope>NUCLEOTIDE SEQUENCE [LARGE SCALE GENOMIC DNA]</scope>
    <source>
        <strain evidence="3">cv. 10/8</strain>
        <tissue evidence="2">Leaf</tissue>
    </source>
</reference>
<evidence type="ECO:0000313" key="3">
    <source>
        <dbReference type="Proteomes" id="UP000265520"/>
    </source>
</evidence>
<feature type="non-terminal residue" evidence="2">
    <location>
        <position position="1"/>
    </location>
</feature>